<dbReference type="AlphaFoldDB" id="A0A645FRP0"/>
<sequence length="64" mass="6814">MELISDCLVKQHSSNGRVYSAREAQDHFVISNGLLEVAHSAFDKGSGGPVTGASTNSICKILEH</sequence>
<proteinExistence type="predicted"/>
<protein>
    <submittedName>
        <fullName evidence="1">Uncharacterized protein</fullName>
    </submittedName>
</protein>
<comment type="caution">
    <text evidence="1">The sequence shown here is derived from an EMBL/GenBank/DDBJ whole genome shotgun (WGS) entry which is preliminary data.</text>
</comment>
<reference evidence="1" key="1">
    <citation type="submission" date="2019-08" db="EMBL/GenBank/DDBJ databases">
        <authorList>
            <person name="Kucharzyk K."/>
            <person name="Murdoch R.W."/>
            <person name="Higgins S."/>
            <person name="Loffler F."/>
        </authorList>
    </citation>
    <scope>NUCLEOTIDE SEQUENCE</scope>
</reference>
<accession>A0A645FRP0</accession>
<gene>
    <name evidence="1" type="ORF">SDC9_164447</name>
</gene>
<name>A0A645FRP0_9ZZZZ</name>
<organism evidence="1">
    <name type="scientific">bioreactor metagenome</name>
    <dbReference type="NCBI Taxonomy" id="1076179"/>
    <lineage>
        <taxon>unclassified sequences</taxon>
        <taxon>metagenomes</taxon>
        <taxon>ecological metagenomes</taxon>
    </lineage>
</organism>
<evidence type="ECO:0000313" key="1">
    <source>
        <dbReference type="EMBL" id="MPN17097.1"/>
    </source>
</evidence>
<dbReference type="EMBL" id="VSSQ01064127">
    <property type="protein sequence ID" value="MPN17097.1"/>
    <property type="molecule type" value="Genomic_DNA"/>
</dbReference>